<dbReference type="GO" id="GO:0000166">
    <property type="term" value="F:nucleotide binding"/>
    <property type="evidence" value="ECO:0007669"/>
    <property type="project" value="UniProtKB-KW"/>
</dbReference>
<keyword evidence="5" id="KW-0547">Nucleotide-binding</keyword>
<dbReference type="Pfam" id="PF03431">
    <property type="entry name" value="RNA_replicase_B"/>
    <property type="match status" value="1"/>
</dbReference>
<protein>
    <recommendedName>
        <fullName evidence="1">RNA-directed RNA polymerase</fullName>
        <ecNumber evidence="1">2.7.7.48</ecNumber>
    </recommendedName>
    <alternativeName>
        <fullName evidence="7">RNA replicase beta chain</fullName>
    </alternativeName>
</protein>
<keyword evidence="12" id="KW-1185">Reference proteome</keyword>
<evidence type="ECO:0000256" key="7">
    <source>
        <dbReference type="ARBA" id="ARBA00030248"/>
    </source>
</evidence>
<evidence type="ECO:0000256" key="1">
    <source>
        <dbReference type="ARBA" id="ARBA00012494"/>
    </source>
</evidence>
<dbReference type="GeneID" id="80401017"/>
<reference evidence="11" key="1">
    <citation type="submission" date="2020-09" db="EMBL/GenBank/DDBJ databases">
        <title>Leviviricetes taxonomy.</title>
        <authorList>
            <person name="Stockdale S.R."/>
            <person name="Callanan J."/>
            <person name="Adriaenssens E.M."/>
            <person name="Kuhn J.H."/>
            <person name="Rumnieks J."/>
            <person name="Shkoporov A."/>
            <person name="Draper L.A."/>
            <person name="Ross P."/>
            <person name="Hill C."/>
        </authorList>
    </citation>
    <scope>NUCLEOTIDE SEQUENCE</scope>
</reference>
<keyword evidence="3" id="KW-0808">Transferase</keyword>
<evidence type="ECO:0000313" key="12">
    <source>
        <dbReference type="Proteomes" id="UP000682327"/>
    </source>
</evidence>
<dbReference type="KEGG" id="vg:80401017"/>
<evidence type="ECO:0000256" key="3">
    <source>
        <dbReference type="ARBA" id="ARBA00022679"/>
    </source>
</evidence>
<keyword evidence="6" id="KW-0693">Viral RNA replication</keyword>
<evidence type="ECO:0000256" key="9">
    <source>
        <dbReference type="PIRSR" id="PIRSR605093-1"/>
    </source>
</evidence>
<dbReference type="InterPro" id="IPR007096">
    <property type="entry name" value="RNA-dir_Rpol_cat_phage"/>
</dbReference>
<evidence type="ECO:0000256" key="2">
    <source>
        <dbReference type="ARBA" id="ARBA00022484"/>
    </source>
</evidence>
<evidence type="ECO:0000256" key="6">
    <source>
        <dbReference type="ARBA" id="ARBA00022953"/>
    </source>
</evidence>
<feature type="binding site" evidence="9">
    <location>
        <position position="427"/>
    </location>
    <ligand>
        <name>Mg(2+)</name>
        <dbReference type="ChEBI" id="CHEBI:18420"/>
        <label>2</label>
    </ligand>
</feature>
<gene>
    <name evidence="11" type="primary">SRR7976300_2_3</name>
</gene>
<dbReference type="InterPro" id="IPR005093">
    <property type="entry name" value="RNArep_beta"/>
</dbReference>
<dbReference type="PROSITE" id="PS50522">
    <property type="entry name" value="RDRP_PHAGE"/>
    <property type="match status" value="1"/>
</dbReference>
<comment type="catalytic activity">
    <reaction evidence="8">
        <text>RNA(n) + a ribonucleoside 5'-triphosphate = RNA(n+1) + diphosphate</text>
        <dbReference type="Rhea" id="RHEA:21248"/>
        <dbReference type="Rhea" id="RHEA-COMP:14527"/>
        <dbReference type="Rhea" id="RHEA-COMP:17342"/>
        <dbReference type="ChEBI" id="CHEBI:33019"/>
        <dbReference type="ChEBI" id="CHEBI:61557"/>
        <dbReference type="ChEBI" id="CHEBI:140395"/>
        <dbReference type="EC" id="2.7.7.48"/>
    </reaction>
</comment>
<name>A0A8S5L0C8_9VIRU</name>
<keyword evidence="9" id="KW-0479">Metal-binding</keyword>
<feature type="binding site" evidence="9">
    <location>
        <position position="325"/>
    </location>
    <ligand>
        <name>Mg(2+)</name>
        <dbReference type="ChEBI" id="CHEBI:18420"/>
        <label>2</label>
    </ligand>
</feature>
<feature type="domain" description="RdRp catalytic" evidence="10">
    <location>
        <begin position="310"/>
        <end position="459"/>
    </location>
</feature>
<evidence type="ECO:0000259" key="10">
    <source>
        <dbReference type="PROSITE" id="PS50522"/>
    </source>
</evidence>
<keyword evidence="2 11" id="KW-0696">RNA-directed RNA polymerase</keyword>
<evidence type="ECO:0000313" key="11">
    <source>
        <dbReference type="EMBL" id="DAD51089.1"/>
    </source>
</evidence>
<dbReference type="GO" id="GO:0046872">
    <property type="term" value="F:metal ion binding"/>
    <property type="evidence" value="ECO:0007669"/>
    <property type="project" value="UniProtKB-KW"/>
</dbReference>
<keyword evidence="4" id="KW-0548">Nucleotidyltransferase</keyword>
<proteinExistence type="predicted"/>
<evidence type="ECO:0000256" key="8">
    <source>
        <dbReference type="ARBA" id="ARBA00048744"/>
    </source>
</evidence>
<dbReference type="GO" id="GO:0039694">
    <property type="term" value="P:viral RNA genome replication"/>
    <property type="evidence" value="ECO:0007669"/>
    <property type="project" value="InterPro"/>
</dbReference>
<organism evidence="11 12">
    <name type="scientific">ssRNA phage SRR7976300_2</name>
    <dbReference type="NCBI Taxonomy" id="2786651"/>
    <lineage>
        <taxon>Viruses</taxon>
        <taxon>Riboviria</taxon>
        <taxon>Orthornavirae</taxon>
        <taxon>Lenarviricota</taxon>
        <taxon>Leviviricetes</taxon>
        <taxon>Timlovirales</taxon>
        <taxon>Blumeviridae</taxon>
        <taxon>Chimpavirus</taxon>
        <taxon>Chimpavirus luticola</taxon>
    </lineage>
</organism>
<accession>A0A8S5L0C8</accession>
<keyword evidence="9" id="KW-0460">Magnesium</keyword>
<dbReference type="EMBL" id="BK013715">
    <property type="protein sequence ID" value="DAD51089.1"/>
    <property type="molecule type" value="Genomic_RNA"/>
</dbReference>
<evidence type="ECO:0000256" key="4">
    <source>
        <dbReference type="ARBA" id="ARBA00022695"/>
    </source>
</evidence>
<dbReference type="Proteomes" id="UP000682327">
    <property type="component" value="Segment"/>
</dbReference>
<dbReference type="RefSeq" id="YP_010771316.1">
    <property type="nucleotide sequence ID" value="NC_074552.1"/>
</dbReference>
<sequence>MEKFYFMGAIDLSMKQVDTIIRKDFSKDFDPASNRLTYIICLSTWATMIADYHQPTAAKLIQAAQEHGLKACIASASVCADRLVAGESIQDPLWGPLYYYVLTRKQFGYGFAKLKPLPQEIDTIRIMNQLLKYPKRFSANDDKSLQKACEDDFSTRQGQLLVNERTKHPYSTSYTIELVKQVIFDMIPWDDLCEKLEASLANHEFRLTPGSARDAKPILASKLFQIAKNCPDALPGVFGYQPSLRAGFLGDPDDYGDTVKLCSVPKNYKTYRMIAMEDTWRAVTARALVDIIETYLPEGIKLRDQTYNQKLCLYASMTKSLATIDLSAASDSITRNMISWLFPERFVSIVNKVTPKYYETSSGQRRKLVSFATMGNPLTFITECIVFYAADIAAEIVYYYGSKPDPTISFNVDNTTFELPIPGVYGDDQIVRNDCYDTTVAILDHLGFTINMAKSYSGNSQYRESCGKEYYGGEDISAIYYPRHQIHGELVANALQNRVYRDGITQELTDTLTTLVSLQQRLMRFSVEAGRVASEIITILFPKMTISSVGSHTPDLWGYSDTGKLFSPPAANIAHFVDTKSGQYLVERSMKIEAFCNGEDDAMSAITKKLADRVRTEISKLEKLLQGSSDQITDMDDAQILMDRIARLKAKLLPDEVLPTDKINRYVEDDSQEAICPKLIKADLPPDVKDTRVRRYSPHQIYEPVQELVKLDDQHLGILQDISSIYLLTQYLRNGPRFEHASDTLEGIIERAAGITYNPFACDKRNQIMFGKPNIRWNLSEVVSE</sequence>
<evidence type="ECO:0000256" key="5">
    <source>
        <dbReference type="ARBA" id="ARBA00022741"/>
    </source>
</evidence>
<comment type="cofactor">
    <cofactor evidence="9">
        <name>Mg(2+)</name>
        <dbReference type="ChEBI" id="CHEBI:18420"/>
    </cofactor>
    <text evidence="9">Binds 2 Mg(2+) per subunit.</text>
</comment>
<feature type="binding site" evidence="9">
    <location>
        <position position="428"/>
    </location>
    <ligand>
        <name>Mg(2+)</name>
        <dbReference type="ChEBI" id="CHEBI:18420"/>
        <label>2</label>
    </ligand>
</feature>
<dbReference type="GO" id="GO:0003968">
    <property type="term" value="F:RNA-directed RNA polymerase activity"/>
    <property type="evidence" value="ECO:0007669"/>
    <property type="project" value="UniProtKB-KW"/>
</dbReference>
<dbReference type="EC" id="2.7.7.48" evidence="1"/>